<feature type="compositionally biased region" description="Pro residues" evidence="1">
    <location>
        <begin position="110"/>
        <end position="127"/>
    </location>
</feature>
<sequence length="430" mass="47609">MPPDQSVEEPRISGGPYTYRPLKQLPTPYSPDANPFQETSENMKSLRGKPQYQSTDKTHRTQHQHHVQSSSRPEIGSSSSTQSSTTPRPSRARSRPRKGSTTPHPRYHAFPPPPSPSPPHSPPPVPPKDTSRTPYNPKTVGKAKPQVCPAPAPFIPNLTSTPHPKTGAFIRRPDRPYPHYSPRPPSGPRPSSLSPSRFLELPFMRKISPYIRRLCFFCRTKGGCACCYFCCCFSPDPLSRATTPEPDISDPARLAMNQHTRGRPREERLLNAHAYPTRISPLPPLPPAQARAQPQTPPERPPGQISAPRSSRPENNARRGGDGGGDGASHTYLTARHTNNHTHTHTPRHSQQVPGIQVSHGKGSSSNSSNTGTQTALPSFYHRCPPVRRYDSDVSDDTALQNTRAQEIWAGIRFQNPSLQFARTDGDENR</sequence>
<evidence type="ECO:0000313" key="3">
    <source>
        <dbReference type="Proteomes" id="UP001201980"/>
    </source>
</evidence>
<proteinExistence type="predicted"/>
<protein>
    <submittedName>
        <fullName evidence="2">Uncharacterized protein</fullName>
    </submittedName>
</protein>
<evidence type="ECO:0000256" key="1">
    <source>
        <dbReference type="SAM" id="MobiDB-lite"/>
    </source>
</evidence>
<comment type="caution">
    <text evidence="2">The sequence shown here is derived from an EMBL/GenBank/DDBJ whole genome shotgun (WGS) entry which is preliminary data.</text>
</comment>
<feature type="compositionally biased region" description="Basic and acidic residues" evidence="1">
    <location>
        <begin position="311"/>
        <end position="321"/>
    </location>
</feature>
<reference evidence="2" key="1">
    <citation type="submission" date="2022-07" db="EMBL/GenBank/DDBJ databases">
        <title>Draft genome sequence of Zalerion maritima ATCC 34329, a (micro)plastics degrading marine fungus.</title>
        <authorList>
            <person name="Paco A."/>
            <person name="Goncalves M.F.M."/>
            <person name="Rocha-Santos T.A.P."/>
            <person name="Alves A."/>
        </authorList>
    </citation>
    <scope>NUCLEOTIDE SEQUENCE</scope>
    <source>
        <strain evidence="2">ATCC 34329</strain>
    </source>
</reference>
<feature type="compositionally biased region" description="Low complexity" evidence="1">
    <location>
        <begin position="363"/>
        <end position="373"/>
    </location>
</feature>
<dbReference type="AlphaFoldDB" id="A0AAD5WQ12"/>
<gene>
    <name evidence="2" type="ORF">MKZ38_003791</name>
</gene>
<feature type="compositionally biased region" description="Basic residues" evidence="1">
    <location>
        <begin position="338"/>
        <end position="348"/>
    </location>
</feature>
<dbReference type="EMBL" id="JAKWBI020000223">
    <property type="protein sequence ID" value="KAJ2898626.1"/>
    <property type="molecule type" value="Genomic_DNA"/>
</dbReference>
<feature type="region of interest" description="Disordered" evidence="1">
    <location>
        <begin position="277"/>
        <end position="380"/>
    </location>
</feature>
<feature type="compositionally biased region" description="Pro residues" evidence="1">
    <location>
        <begin position="179"/>
        <end position="188"/>
    </location>
</feature>
<feature type="region of interest" description="Disordered" evidence="1">
    <location>
        <begin position="1"/>
        <end position="193"/>
    </location>
</feature>
<feature type="compositionally biased region" description="Low complexity" evidence="1">
    <location>
        <begin position="69"/>
        <end position="89"/>
    </location>
</feature>
<name>A0AAD5WQ12_9PEZI</name>
<organism evidence="2 3">
    <name type="scientific">Zalerion maritima</name>
    <dbReference type="NCBI Taxonomy" id="339359"/>
    <lineage>
        <taxon>Eukaryota</taxon>
        <taxon>Fungi</taxon>
        <taxon>Dikarya</taxon>
        <taxon>Ascomycota</taxon>
        <taxon>Pezizomycotina</taxon>
        <taxon>Sordariomycetes</taxon>
        <taxon>Lulworthiomycetidae</taxon>
        <taxon>Lulworthiales</taxon>
        <taxon>Lulworthiaceae</taxon>
        <taxon>Zalerion</taxon>
    </lineage>
</organism>
<accession>A0AAD5WQ12</accession>
<evidence type="ECO:0000313" key="2">
    <source>
        <dbReference type="EMBL" id="KAJ2898626.1"/>
    </source>
</evidence>
<dbReference type="Proteomes" id="UP001201980">
    <property type="component" value="Unassembled WGS sequence"/>
</dbReference>
<keyword evidence="3" id="KW-1185">Reference proteome</keyword>